<evidence type="ECO:0000256" key="11">
    <source>
        <dbReference type="ARBA" id="ARBA00023136"/>
    </source>
</evidence>
<keyword evidence="8 15" id="KW-0418">Kinase</keyword>
<dbReference type="PRINTS" id="PR00344">
    <property type="entry name" value="BCTRLSENSOR"/>
</dbReference>
<evidence type="ECO:0000256" key="5">
    <source>
        <dbReference type="ARBA" id="ARBA00022553"/>
    </source>
</evidence>
<keyword evidence="6" id="KW-0808">Transferase</keyword>
<dbReference type="InterPro" id="IPR005467">
    <property type="entry name" value="His_kinase_dom"/>
</dbReference>
<accession>A0A1Y1RRF6</accession>
<dbReference type="SMART" id="SM00388">
    <property type="entry name" value="HisKA"/>
    <property type="match status" value="1"/>
</dbReference>
<dbReference type="CDD" id="cd00082">
    <property type="entry name" value="HisKA"/>
    <property type="match status" value="1"/>
</dbReference>
<dbReference type="PANTHER" id="PTHR45436:SF5">
    <property type="entry name" value="SENSOR HISTIDINE KINASE TRCS"/>
    <property type="match status" value="1"/>
</dbReference>
<dbReference type="SMART" id="SM00304">
    <property type="entry name" value="HAMP"/>
    <property type="match status" value="1"/>
</dbReference>
<feature type="transmembrane region" description="Helical" evidence="12">
    <location>
        <begin position="28"/>
        <end position="51"/>
    </location>
</feature>
<evidence type="ECO:0000256" key="10">
    <source>
        <dbReference type="ARBA" id="ARBA00023012"/>
    </source>
</evidence>
<dbReference type="OrthoDB" id="9786919at2"/>
<sequence>MSFSDSSDSELGATATQLRPAPRLRTKLIAILVIMLGVACLIIGVSSYWVLSKSLMDRAYGQLDEAAHRAVSFKPVDSNQAGETDVDDCQQFGGRTILDAPGQGPGTLTVCTSEGQTVVAGVIDSVGATQTLSEVDQATLLALSPGDGTVEVHLDVGEYLVVVQESPATSGLVITGVPLAETHRTLTVLVAVTAGGSLIVMVGAGVLGSWIIRRTMRPLERVSGVAAEVAGMDLALETLPEASRVQPADARPGDEVGAVGYALNQLLDNVQSALEARSRTEERMRVFVADASHELRTPLAAIKGYADMIRWTEHLTDQGKTSLERVNSQTERMSHLVEDLLLLARLDEGREPKMADVDLTELLVENVMDLQVAAPNHIWQLNLPEDIVEVRGSRSQLQQVLLNLLSNARKHTDEGTTVTASLAISANGREALMSVSDNGPGIAPEFKGKIFDRFTRADAARSGSDGTTGLGLPIAKAIVEAHGGSINLVSRPGRTEFTIRLPLLAAP</sequence>
<evidence type="ECO:0000259" key="13">
    <source>
        <dbReference type="PROSITE" id="PS50109"/>
    </source>
</evidence>
<evidence type="ECO:0000256" key="4">
    <source>
        <dbReference type="ARBA" id="ARBA00012438"/>
    </source>
</evidence>
<dbReference type="InterPro" id="IPR036097">
    <property type="entry name" value="HisK_dim/P_sf"/>
</dbReference>
<feature type="domain" description="HAMP" evidence="14">
    <location>
        <begin position="213"/>
        <end position="275"/>
    </location>
</feature>
<evidence type="ECO:0000259" key="14">
    <source>
        <dbReference type="PROSITE" id="PS50885"/>
    </source>
</evidence>
<evidence type="ECO:0000256" key="9">
    <source>
        <dbReference type="ARBA" id="ARBA00022989"/>
    </source>
</evidence>
<dbReference type="Gene3D" id="6.10.340.10">
    <property type="match status" value="1"/>
</dbReference>
<reference evidence="15 16" key="1">
    <citation type="submission" date="2016-05" db="EMBL/GenBank/DDBJ databases">
        <title>Draft genome sequence of a porcine commensal Rothia nasimurium.</title>
        <authorList>
            <person name="Gaiser R.A."/>
            <person name="Van Baarlen P."/>
            <person name="Wells J.M."/>
        </authorList>
    </citation>
    <scope>NUCLEOTIDE SEQUENCE [LARGE SCALE GENOMIC DNA]</scope>
    <source>
        <strain evidence="15 16">PT-32</strain>
    </source>
</reference>
<dbReference type="EMBL" id="LXWF01000008">
    <property type="protein sequence ID" value="ORC22601.1"/>
    <property type="molecule type" value="Genomic_DNA"/>
</dbReference>
<evidence type="ECO:0000313" key="16">
    <source>
        <dbReference type="Proteomes" id="UP000192359"/>
    </source>
</evidence>
<comment type="cofactor">
    <cofactor evidence="2">
        <name>a divalent metal cation</name>
        <dbReference type="ChEBI" id="CHEBI:60240"/>
    </cofactor>
</comment>
<dbReference type="InterPro" id="IPR036890">
    <property type="entry name" value="HATPase_C_sf"/>
</dbReference>
<dbReference type="Gene3D" id="3.30.565.10">
    <property type="entry name" value="Histidine kinase-like ATPase, C-terminal domain"/>
    <property type="match status" value="1"/>
</dbReference>
<comment type="caution">
    <text evidence="15">The sequence shown here is derived from an EMBL/GenBank/DDBJ whole genome shotgun (WGS) entry which is preliminary data.</text>
</comment>
<keyword evidence="9 12" id="KW-1133">Transmembrane helix</keyword>
<dbReference type="PANTHER" id="PTHR45436">
    <property type="entry name" value="SENSOR HISTIDINE KINASE YKOH"/>
    <property type="match status" value="1"/>
</dbReference>
<dbReference type="GO" id="GO:0005886">
    <property type="term" value="C:plasma membrane"/>
    <property type="evidence" value="ECO:0007669"/>
    <property type="project" value="UniProtKB-SubCell"/>
</dbReference>
<dbReference type="GO" id="GO:0005509">
    <property type="term" value="F:calcium ion binding"/>
    <property type="evidence" value="ECO:0007669"/>
    <property type="project" value="UniProtKB-ARBA"/>
</dbReference>
<dbReference type="SUPFAM" id="SSF55874">
    <property type="entry name" value="ATPase domain of HSP90 chaperone/DNA topoisomerase II/histidine kinase"/>
    <property type="match status" value="1"/>
</dbReference>
<evidence type="ECO:0000313" key="15">
    <source>
        <dbReference type="EMBL" id="ORC22601.1"/>
    </source>
</evidence>
<feature type="domain" description="Histidine kinase" evidence="13">
    <location>
        <begin position="290"/>
        <end position="505"/>
    </location>
</feature>
<comment type="catalytic activity">
    <reaction evidence="1">
        <text>ATP + protein L-histidine = ADP + protein N-phospho-L-histidine.</text>
        <dbReference type="EC" id="2.7.13.3"/>
    </reaction>
</comment>
<keyword evidence="7 12" id="KW-0812">Transmembrane</keyword>
<feature type="transmembrane region" description="Helical" evidence="12">
    <location>
        <begin position="188"/>
        <end position="212"/>
    </location>
</feature>
<keyword evidence="10" id="KW-0902">Two-component regulatory system</keyword>
<protein>
    <recommendedName>
        <fullName evidence="4">histidine kinase</fullName>
        <ecNumber evidence="4">2.7.13.3</ecNumber>
    </recommendedName>
</protein>
<dbReference type="InterPro" id="IPR003594">
    <property type="entry name" value="HATPase_dom"/>
</dbReference>
<evidence type="ECO:0000256" key="6">
    <source>
        <dbReference type="ARBA" id="ARBA00022679"/>
    </source>
</evidence>
<dbReference type="RefSeq" id="WP_083090920.1">
    <property type="nucleotide sequence ID" value="NZ_LXWF01000008.1"/>
</dbReference>
<dbReference type="FunFam" id="3.30.565.10:FF:000006">
    <property type="entry name" value="Sensor histidine kinase WalK"/>
    <property type="match status" value="1"/>
</dbReference>
<name>A0A1Y1RRF6_9MICC</name>
<keyword evidence="5" id="KW-0597">Phosphoprotein</keyword>
<proteinExistence type="predicted"/>
<dbReference type="SUPFAM" id="SSF47384">
    <property type="entry name" value="Homodimeric domain of signal transducing histidine kinase"/>
    <property type="match status" value="1"/>
</dbReference>
<evidence type="ECO:0000256" key="8">
    <source>
        <dbReference type="ARBA" id="ARBA00022777"/>
    </source>
</evidence>
<dbReference type="Pfam" id="PF02518">
    <property type="entry name" value="HATPase_c"/>
    <property type="match status" value="1"/>
</dbReference>
<dbReference type="CDD" id="cd00075">
    <property type="entry name" value="HATPase"/>
    <property type="match status" value="1"/>
</dbReference>
<dbReference type="InterPro" id="IPR004358">
    <property type="entry name" value="Sig_transdc_His_kin-like_C"/>
</dbReference>
<comment type="subcellular location">
    <subcellularLocation>
        <location evidence="3">Cell membrane</location>
    </subcellularLocation>
</comment>
<dbReference type="PROSITE" id="PS50885">
    <property type="entry name" value="HAMP"/>
    <property type="match status" value="1"/>
</dbReference>
<evidence type="ECO:0000256" key="12">
    <source>
        <dbReference type="SAM" id="Phobius"/>
    </source>
</evidence>
<evidence type="ECO:0000256" key="1">
    <source>
        <dbReference type="ARBA" id="ARBA00000085"/>
    </source>
</evidence>
<dbReference type="InterPro" id="IPR003661">
    <property type="entry name" value="HisK_dim/P_dom"/>
</dbReference>
<keyword evidence="16" id="KW-1185">Reference proteome</keyword>
<evidence type="ECO:0000256" key="7">
    <source>
        <dbReference type="ARBA" id="ARBA00022692"/>
    </source>
</evidence>
<dbReference type="FunFam" id="1.10.287.130:FF:000001">
    <property type="entry name" value="Two-component sensor histidine kinase"/>
    <property type="match status" value="1"/>
</dbReference>
<dbReference type="SMART" id="SM00387">
    <property type="entry name" value="HATPase_c"/>
    <property type="match status" value="1"/>
</dbReference>
<gene>
    <name evidence="15" type="ORF">A7979_10605</name>
</gene>
<dbReference type="AlphaFoldDB" id="A0A1Y1RRF6"/>
<dbReference type="Pfam" id="PF00512">
    <property type="entry name" value="HisKA"/>
    <property type="match status" value="1"/>
</dbReference>
<dbReference type="GO" id="GO:0000155">
    <property type="term" value="F:phosphorelay sensor kinase activity"/>
    <property type="evidence" value="ECO:0007669"/>
    <property type="project" value="InterPro"/>
</dbReference>
<dbReference type="EC" id="2.7.13.3" evidence="4"/>
<dbReference type="Gene3D" id="1.10.287.130">
    <property type="match status" value="1"/>
</dbReference>
<evidence type="ECO:0000256" key="2">
    <source>
        <dbReference type="ARBA" id="ARBA00001968"/>
    </source>
</evidence>
<organism evidence="15 16">
    <name type="scientific">Rothia nasimurium</name>
    <dbReference type="NCBI Taxonomy" id="85336"/>
    <lineage>
        <taxon>Bacteria</taxon>
        <taxon>Bacillati</taxon>
        <taxon>Actinomycetota</taxon>
        <taxon>Actinomycetes</taxon>
        <taxon>Micrococcales</taxon>
        <taxon>Micrococcaceae</taxon>
        <taxon>Rothia</taxon>
    </lineage>
</organism>
<dbReference type="InterPro" id="IPR003660">
    <property type="entry name" value="HAMP_dom"/>
</dbReference>
<dbReference type="PROSITE" id="PS50109">
    <property type="entry name" value="HIS_KIN"/>
    <property type="match status" value="1"/>
</dbReference>
<evidence type="ECO:0000256" key="3">
    <source>
        <dbReference type="ARBA" id="ARBA00004236"/>
    </source>
</evidence>
<dbReference type="InterPro" id="IPR050428">
    <property type="entry name" value="TCS_sensor_his_kinase"/>
</dbReference>
<dbReference type="Proteomes" id="UP000192359">
    <property type="component" value="Unassembled WGS sequence"/>
</dbReference>
<keyword evidence="11 12" id="KW-0472">Membrane</keyword>